<accession>A0A558R824</accession>
<reference evidence="2 3" key="1">
    <citation type="submission" date="2019-07" db="EMBL/GenBank/DDBJ databases">
        <title>Sphingomonas solaris sp. nov., isolated from a solar panel from Boston, Massachusetts.</title>
        <authorList>
            <person name="Tanner K."/>
            <person name="Pascual J."/>
            <person name="Mancuso C."/>
            <person name="Pereto J."/>
            <person name="Khalil A."/>
            <person name="Vilanova C."/>
        </authorList>
    </citation>
    <scope>NUCLEOTIDE SEQUENCE [LARGE SCALE GENOMIC DNA]</scope>
    <source>
        <strain evidence="2 3">R4DWN</strain>
    </source>
</reference>
<gene>
    <name evidence="2" type="ORF">FOY91_06705</name>
</gene>
<protein>
    <recommendedName>
        <fullName evidence="4">Bacteriophage tail tape measure N-terminal domain-containing protein</fullName>
    </recommendedName>
</protein>
<keyword evidence="3" id="KW-1185">Reference proteome</keyword>
<name>A0A558R824_9SPHN</name>
<evidence type="ECO:0000256" key="1">
    <source>
        <dbReference type="SAM" id="MobiDB-lite"/>
    </source>
</evidence>
<feature type="region of interest" description="Disordered" evidence="1">
    <location>
        <begin position="352"/>
        <end position="407"/>
    </location>
</feature>
<dbReference type="AlphaFoldDB" id="A0A558R824"/>
<organism evidence="2 3">
    <name type="scientific">Alterirhizorhabdus solaris</name>
    <dbReference type="NCBI Taxonomy" id="2529389"/>
    <lineage>
        <taxon>Bacteria</taxon>
        <taxon>Pseudomonadati</taxon>
        <taxon>Pseudomonadota</taxon>
        <taxon>Alphaproteobacteria</taxon>
        <taxon>Sphingomonadales</taxon>
        <taxon>Rhizorhabdaceae</taxon>
        <taxon>Alterirhizorhabdus</taxon>
    </lineage>
</organism>
<dbReference type="EMBL" id="VNIM01000019">
    <property type="protein sequence ID" value="TVV75545.1"/>
    <property type="molecule type" value="Genomic_DNA"/>
</dbReference>
<dbReference type="RefSeq" id="WP_145149380.1">
    <property type="nucleotide sequence ID" value="NZ_VNIM01000019.1"/>
</dbReference>
<evidence type="ECO:0000313" key="3">
    <source>
        <dbReference type="Proteomes" id="UP000318681"/>
    </source>
</evidence>
<sequence length="1024" mass="104892">MPSVDIVARLKLAGEQFSSEFTQRMDRIEKEATTASARVSGAFEKLKGLGGITVAGLGVAAFAAAAQRALDYASSLGETSQQLGVTTRDLQVYRYAATQVGLGQEEMDKSLAKLTVQLGKASLGAEKPSKAFAALGVEVRDASGHVKTAGQAIPELADAISKIEDPARRAALEVELFGKTGQKLDTLLAGGSAQISELAANAARLGLVLSDSVIAQADEAADKISEMRQVLDAQFANAIAQNAGALVLLADAATRVATSMPEAIRQATGLARVLQNEGIVGYLRSDKARLDQASTPRGYAQAKISDYRDAADDYNRAKAGGGSQPAVDARLARARKLRADAIAAVAIADAQDRAAAAPKPTPAGDGIDSFLAGASPKPKSAGKSDAQREAEQRAKDGERASKALDEQIAKADDLARIEQTRLQYGDREADAQEAVARVRDQNRDIVERTVPQLQAAYGWTEQQARAALDTVRALEDQAELTSKQATDAKALAASAQERAKVEEDAARETERLQDEQRRRQEETVRGLADFYRDAFEGGSGSIWKTFKQMGLDAISEIAARYTLALLSGKSTDLGSIVSSASGTGSPLGSLIGGLGSIGGLLKGGSSAAGGINNVAQTLGIASSGGTAAAGSGLLGGLGGAGSALSAAAPYLAVAAVALPVISGLLKSTKKGSATIGFTGGDLGVTSTTGSSARFKAAADTAAGSVIAGLQNIADQLGGTLSGSPSVSIGVRHGDYRVDTSGSGKTKIKSGAIDFNDDQEAAVKYAIADALKDGVLTGVSAATKRLLAGDGDIDEQLAKAVQLESIPKLLKARLDPVGAAVDTVNDKFAAMVKVLDEAGASAEQRADAEKLYRLELDEAKASAKSAAASLEEFLSGLNAGSGSTLSLRDQEASAKAALDPYLAKIDAGVSIDQQAYLAAAQTFLGVERELHGSTQAFFDAQAAIQAATGKAISTIENATPISGSSADPFVKATAAAAEKTAAAAQTGNEIADTQTDLLRRIVEALESGGSGAGVSAFFADARGYA</sequence>
<proteinExistence type="predicted"/>
<evidence type="ECO:0008006" key="4">
    <source>
        <dbReference type="Google" id="ProtNLM"/>
    </source>
</evidence>
<dbReference type="Proteomes" id="UP000318681">
    <property type="component" value="Unassembled WGS sequence"/>
</dbReference>
<feature type="region of interest" description="Disordered" evidence="1">
    <location>
        <begin position="499"/>
        <end position="522"/>
    </location>
</feature>
<dbReference type="OrthoDB" id="7580618at2"/>
<comment type="caution">
    <text evidence="2">The sequence shown here is derived from an EMBL/GenBank/DDBJ whole genome shotgun (WGS) entry which is preliminary data.</text>
</comment>
<evidence type="ECO:0000313" key="2">
    <source>
        <dbReference type="EMBL" id="TVV75545.1"/>
    </source>
</evidence>
<feature type="compositionally biased region" description="Basic and acidic residues" evidence="1">
    <location>
        <begin position="385"/>
        <end position="407"/>
    </location>
</feature>